<dbReference type="VEuPathDB" id="FungiDB:ACJ73_09542"/>
<comment type="caution">
    <text evidence="1">The sequence shown here is derived from an EMBL/GenBank/DDBJ whole genome shotgun (WGS) entry which is preliminary data.</text>
</comment>
<reference evidence="1 2" key="1">
    <citation type="submission" date="2015-08" db="EMBL/GenBank/DDBJ databases">
        <title>Emmonsia species relationships and genome sequence.</title>
        <authorList>
            <person name="Cuomo C.A."/>
            <person name="Schwartz I.S."/>
            <person name="Kenyon C."/>
            <person name="De Hoog G.S."/>
            <person name="Govender N.P."/>
            <person name="Botha A."/>
            <person name="Moreno L."/>
            <person name="De Vries M."/>
            <person name="Munoz J.F."/>
            <person name="Stielow J.B."/>
        </authorList>
    </citation>
    <scope>NUCLEOTIDE SEQUENCE [LARGE SCALE GENOMIC DNA]</scope>
    <source>
        <strain evidence="1 2">EI222</strain>
    </source>
</reference>
<name>A0A1J9Q657_9EURO</name>
<keyword evidence="2" id="KW-1185">Reference proteome</keyword>
<evidence type="ECO:0000313" key="1">
    <source>
        <dbReference type="EMBL" id="OJD11412.1"/>
    </source>
</evidence>
<accession>A0A1J9Q657</accession>
<evidence type="ECO:0000313" key="2">
    <source>
        <dbReference type="Proteomes" id="UP000242791"/>
    </source>
</evidence>
<gene>
    <name evidence="1" type="ORF">ACJ73_09542</name>
</gene>
<dbReference type="AlphaFoldDB" id="A0A1J9Q657"/>
<protein>
    <submittedName>
        <fullName evidence="1">Uncharacterized protein</fullName>
    </submittedName>
</protein>
<dbReference type="EMBL" id="LGTZ01002747">
    <property type="protein sequence ID" value="OJD11412.1"/>
    <property type="molecule type" value="Genomic_DNA"/>
</dbReference>
<organism evidence="1 2">
    <name type="scientific">Blastomyces percursus</name>
    <dbReference type="NCBI Taxonomy" id="1658174"/>
    <lineage>
        <taxon>Eukaryota</taxon>
        <taxon>Fungi</taxon>
        <taxon>Dikarya</taxon>
        <taxon>Ascomycota</taxon>
        <taxon>Pezizomycotina</taxon>
        <taxon>Eurotiomycetes</taxon>
        <taxon>Eurotiomycetidae</taxon>
        <taxon>Onygenales</taxon>
        <taxon>Ajellomycetaceae</taxon>
        <taxon>Blastomyces</taxon>
    </lineage>
</organism>
<sequence length="124" mass="13170">MPNVLSDADDYHVFPMPAQPVSSPLAVHLLDETGNALVAVPDTGSGIAIGQLSTVCKSLPSLTPEVNPHNNSFHIHGISSTPLISTHYVTIPLRFAQYRTDDAIPVVVHLVQKLAPGTSYIAGH</sequence>
<dbReference type="Proteomes" id="UP000242791">
    <property type="component" value="Unassembled WGS sequence"/>
</dbReference>
<proteinExistence type="predicted"/>